<evidence type="ECO:0000313" key="3">
    <source>
        <dbReference type="Proteomes" id="UP000034150"/>
    </source>
</evidence>
<gene>
    <name evidence="2" type="ORF">WN67_19410</name>
</gene>
<evidence type="ECO:0000313" key="2">
    <source>
        <dbReference type="EMBL" id="KKF00337.1"/>
    </source>
</evidence>
<name>A0A0M2JUU5_9MYCO</name>
<evidence type="ECO:0000256" key="1">
    <source>
        <dbReference type="SAM" id="MobiDB-lite"/>
    </source>
</evidence>
<accession>A0A0M2JUU5</accession>
<comment type="caution">
    <text evidence="2">The sequence shown here is derived from an EMBL/GenBank/DDBJ whole genome shotgun (WGS) entry which is preliminary data.</text>
</comment>
<feature type="region of interest" description="Disordered" evidence="1">
    <location>
        <begin position="1"/>
        <end position="21"/>
    </location>
</feature>
<dbReference type="Proteomes" id="UP000034150">
    <property type="component" value="Unassembled WGS sequence"/>
</dbReference>
<keyword evidence="3" id="KW-1185">Reference proteome</keyword>
<protein>
    <submittedName>
        <fullName evidence="2">Uncharacterized protein</fullName>
    </submittedName>
</protein>
<reference evidence="2 3" key="1">
    <citation type="journal article" date="2015" name="Genome Announc.">
        <title>Draft Genome Sequence of Mycobacterium obuense Strain UC1, Isolated from Patient Sputum.</title>
        <authorList>
            <person name="Greninger A.L."/>
            <person name="Cunningham G."/>
            <person name="Hsu E.D."/>
            <person name="Yu J.M."/>
            <person name="Chiu C.Y."/>
            <person name="Miller S."/>
        </authorList>
    </citation>
    <scope>NUCLEOTIDE SEQUENCE [LARGE SCALE GENOMIC DNA]</scope>
    <source>
        <strain evidence="2 3">UC1</strain>
    </source>
</reference>
<dbReference type="EMBL" id="LAUZ02000072">
    <property type="protein sequence ID" value="KKF00337.1"/>
    <property type="molecule type" value="Genomic_DNA"/>
</dbReference>
<organism evidence="2 3">
    <name type="scientific">Mycolicibacterium obuense</name>
    <dbReference type="NCBI Taxonomy" id="1807"/>
    <lineage>
        <taxon>Bacteria</taxon>
        <taxon>Bacillati</taxon>
        <taxon>Actinomycetota</taxon>
        <taxon>Actinomycetes</taxon>
        <taxon>Mycobacteriales</taxon>
        <taxon>Mycobacteriaceae</taxon>
        <taxon>Mycolicibacterium</taxon>
    </lineage>
</organism>
<feature type="region of interest" description="Disordered" evidence="1">
    <location>
        <begin position="85"/>
        <end position="111"/>
    </location>
</feature>
<sequence length="119" mass="12458">MGRTGAAADLDGQSGFGEQPAHRRYCARRAAGGRGGSSIGHGAVPAAAVIGVGRQDLGNPQQQRRPQMCAAARGIALISSQPPLEFVEPAGPADPHRHRGRRLPYFNDPTPPCTTLLRA</sequence>
<dbReference type="AlphaFoldDB" id="A0A0M2JUU5"/>
<proteinExistence type="predicted"/>